<dbReference type="PANTHER" id="PTHR43776">
    <property type="entry name" value="TRANSPORT ATP-BINDING PROTEIN"/>
    <property type="match status" value="1"/>
</dbReference>
<evidence type="ECO:0000313" key="8">
    <source>
        <dbReference type="Proteomes" id="UP000091926"/>
    </source>
</evidence>
<dbReference type="InterPro" id="IPR050319">
    <property type="entry name" value="ABC_transp_ATP-bind"/>
</dbReference>
<dbReference type="Pfam" id="PF08352">
    <property type="entry name" value="oligo_HPY"/>
    <property type="match status" value="1"/>
</dbReference>
<dbReference type="InterPro" id="IPR013563">
    <property type="entry name" value="Oligopep_ABC_C"/>
</dbReference>
<dbReference type="FunFam" id="3.40.50.300:FF:000016">
    <property type="entry name" value="Oligopeptide ABC transporter ATP-binding component"/>
    <property type="match status" value="1"/>
</dbReference>
<dbReference type="InterPro" id="IPR027417">
    <property type="entry name" value="P-loop_NTPase"/>
</dbReference>
<evidence type="ECO:0000256" key="2">
    <source>
        <dbReference type="ARBA" id="ARBA00022448"/>
    </source>
</evidence>
<evidence type="ECO:0000256" key="1">
    <source>
        <dbReference type="ARBA" id="ARBA00005417"/>
    </source>
</evidence>
<dbReference type="STRING" id="463014.BAU07_22170"/>
<keyword evidence="5" id="KW-0067">ATP-binding</keyword>
<evidence type="ECO:0000256" key="5">
    <source>
        <dbReference type="ARBA" id="ARBA00022840"/>
    </source>
</evidence>
<evidence type="ECO:0000256" key="4">
    <source>
        <dbReference type="ARBA" id="ARBA00022741"/>
    </source>
</evidence>
<dbReference type="InterPro" id="IPR017871">
    <property type="entry name" value="ABC_transporter-like_CS"/>
</dbReference>
<comment type="similarity">
    <text evidence="1">Belongs to the ABC transporter superfamily.</text>
</comment>
<name>A0A193GML4_9BORD</name>
<evidence type="ECO:0000313" key="7">
    <source>
        <dbReference type="EMBL" id="ANN80691.1"/>
    </source>
</evidence>
<keyword evidence="8" id="KW-1185">Reference proteome</keyword>
<dbReference type="GO" id="GO:0005524">
    <property type="term" value="F:ATP binding"/>
    <property type="evidence" value="ECO:0007669"/>
    <property type="project" value="UniProtKB-KW"/>
</dbReference>
<dbReference type="SUPFAM" id="SSF52540">
    <property type="entry name" value="P-loop containing nucleoside triphosphate hydrolases"/>
    <property type="match status" value="1"/>
</dbReference>
<dbReference type="GO" id="GO:0055085">
    <property type="term" value="P:transmembrane transport"/>
    <property type="evidence" value="ECO:0007669"/>
    <property type="project" value="UniProtKB-ARBA"/>
</dbReference>
<feature type="domain" description="ABC transporter" evidence="6">
    <location>
        <begin position="22"/>
        <end position="277"/>
    </location>
</feature>
<dbReference type="CDD" id="cd03257">
    <property type="entry name" value="ABC_NikE_OppD_transporters"/>
    <property type="match status" value="1"/>
</dbReference>
<reference evidence="7 8" key="1">
    <citation type="submission" date="2016-06" db="EMBL/GenBank/DDBJ databases">
        <title>Complete genome sequences of Bordetella bronchialis and Bordetella flabilis.</title>
        <authorList>
            <person name="LiPuma J.J."/>
            <person name="Spilker T."/>
        </authorList>
    </citation>
    <scope>NUCLEOTIDE SEQUENCE [LARGE SCALE GENOMIC DNA]</scope>
    <source>
        <strain evidence="7 8">AU10664</strain>
    </source>
</reference>
<dbReference type="Proteomes" id="UP000091926">
    <property type="component" value="Chromosome"/>
</dbReference>
<dbReference type="Gene3D" id="3.40.50.300">
    <property type="entry name" value="P-loop containing nucleotide triphosphate hydrolases"/>
    <property type="match status" value="1"/>
</dbReference>
<keyword evidence="3" id="KW-0472">Membrane</keyword>
<keyword evidence="2" id="KW-0813">Transport</keyword>
<keyword evidence="3" id="KW-1003">Cell membrane</keyword>
<dbReference type="AlphaFoldDB" id="A0A193GML4"/>
<dbReference type="InterPro" id="IPR003593">
    <property type="entry name" value="AAA+_ATPase"/>
</dbReference>
<keyword evidence="4" id="KW-0547">Nucleotide-binding</keyword>
<organism evidence="7 8">
    <name type="scientific">Bordetella flabilis</name>
    <dbReference type="NCBI Taxonomy" id="463014"/>
    <lineage>
        <taxon>Bacteria</taxon>
        <taxon>Pseudomonadati</taxon>
        <taxon>Pseudomonadota</taxon>
        <taxon>Betaproteobacteria</taxon>
        <taxon>Burkholderiales</taxon>
        <taxon>Alcaligenaceae</taxon>
        <taxon>Bordetella</taxon>
    </lineage>
</organism>
<evidence type="ECO:0000259" key="6">
    <source>
        <dbReference type="PROSITE" id="PS50893"/>
    </source>
</evidence>
<gene>
    <name evidence="7" type="ORF">BAU07_22170</name>
</gene>
<sequence length="349" mass="38109">MDTTAKARRETDTAAPAAPPLLEVRDLVKHYPGSSNWLGRRRSLVQAVDGVSFTLARGETLALVGESGCGKTTTGKSILRLIEPTSGTVQLEGENIVALDAERMRERRRDMQIIFQDPYASLNPRLSAAAIVAEPMRNFPSLQAGGGSARARDERVAWLFSKVGLRPEAMKKFPHEFSGGQRQRLGIARALALNPKLIVCDEPVSALDVSVQAQVINLLTDLQAEFGLAYLFVAHDLAVVRHISHRVAVMYLGRIVELADRDTLFSRPLHPYTEVLLSAVPVPNPHVRSQRMLLGGDPPSPANPPTGCRFHTRCPLAQPICARERPGLTPRSKGGTAGEASQWVACHFR</sequence>
<dbReference type="SMART" id="SM00382">
    <property type="entry name" value="AAA"/>
    <property type="match status" value="1"/>
</dbReference>
<evidence type="ECO:0000256" key="3">
    <source>
        <dbReference type="ARBA" id="ARBA00022475"/>
    </source>
</evidence>
<accession>A0A193GML4</accession>
<dbReference type="InterPro" id="IPR003439">
    <property type="entry name" value="ABC_transporter-like_ATP-bd"/>
</dbReference>
<dbReference type="NCBIfam" id="TIGR01727">
    <property type="entry name" value="oligo_HPY"/>
    <property type="match status" value="1"/>
</dbReference>
<dbReference type="GO" id="GO:0015833">
    <property type="term" value="P:peptide transport"/>
    <property type="evidence" value="ECO:0007669"/>
    <property type="project" value="InterPro"/>
</dbReference>
<dbReference type="KEGG" id="bfz:BAU07_22170"/>
<dbReference type="PROSITE" id="PS50893">
    <property type="entry name" value="ABC_TRANSPORTER_2"/>
    <property type="match status" value="1"/>
</dbReference>
<proteinExistence type="inferred from homology"/>
<dbReference type="PROSITE" id="PS00211">
    <property type="entry name" value="ABC_TRANSPORTER_1"/>
    <property type="match status" value="1"/>
</dbReference>
<dbReference type="GO" id="GO:0016887">
    <property type="term" value="F:ATP hydrolysis activity"/>
    <property type="evidence" value="ECO:0007669"/>
    <property type="project" value="InterPro"/>
</dbReference>
<dbReference type="Pfam" id="PF00005">
    <property type="entry name" value="ABC_tran"/>
    <property type="match status" value="1"/>
</dbReference>
<protein>
    <submittedName>
        <fullName evidence="7">Peptide ABC transporter substrate-binding protein</fullName>
    </submittedName>
</protein>
<dbReference type="PANTHER" id="PTHR43776:SF7">
    <property type="entry name" value="D,D-DIPEPTIDE TRANSPORT ATP-BINDING PROTEIN DDPF-RELATED"/>
    <property type="match status" value="1"/>
</dbReference>
<dbReference type="EMBL" id="CP016172">
    <property type="protein sequence ID" value="ANN80691.1"/>
    <property type="molecule type" value="Genomic_DNA"/>
</dbReference>